<dbReference type="InterPro" id="IPR011990">
    <property type="entry name" value="TPR-like_helical_dom_sf"/>
</dbReference>
<evidence type="ECO:0000313" key="2">
    <source>
        <dbReference type="EMBL" id="KAH7251024.1"/>
    </source>
</evidence>
<accession>A0A8K0WC86</accession>
<dbReference type="AlphaFoldDB" id="A0A8K0WC86"/>
<dbReference type="Proteomes" id="UP000813427">
    <property type="component" value="Unassembled WGS sequence"/>
</dbReference>
<protein>
    <submittedName>
        <fullName evidence="2">P-loop containing nucleoside triphosphate hydrolase protein</fullName>
    </submittedName>
</protein>
<dbReference type="SUPFAM" id="SSF52540">
    <property type="entry name" value="P-loop containing nucleoside triphosphate hydrolases"/>
    <property type="match status" value="1"/>
</dbReference>
<reference evidence="2" key="1">
    <citation type="journal article" date="2021" name="Nat. Commun.">
        <title>Genetic determinants of endophytism in the Arabidopsis root mycobiome.</title>
        <authorList>
            <person name="Mesny F."/>
            <person name="Miyauchi S."/>
            <person name="Thiergart T."/>
            <person name="Pickel B."/>
            <person name="Atanasova L."/>
            <person name="Karlsson M."/>
            <person name="Huettel B."/>
            <person name="Barry K.W."/>
            <person name="Haridas S."/>
            <person name="Chen C."/>
            <person name="Bauer D."/>
            <person name="Andreopoulos W."/>
            <person name="Pangilinan J."/>
            <person name="LaButti K."/>
            <person name="Riley R."/>
            <person name="Lipzen A."/>
            <person name="Clum A."/>
            <person name="Drula E."/>
            <person name="Henrissat B."/>
            <person name="Kohler A."/>
            <person name="Grigoriev I.V."/>
            <person name="Martin F.M."/>
            <person name="Hacquard S."/>
        </authorList>
    </citation>
    <scope>NUCLEOTIDE SEQUENCE</scope>
    <source>
        <strain evidence="2">MPI-SDFR-AT-0068</strain>
    </source>
</reference>
<dbReference type="InterPro" id="IPR056681">
    <property type="entry name" value="DUF7779"/>
</dbReference>
<dbReference type="SUPFAM" id="SSF48452">
    <property type="entry name" value="TPR-like"/>
    <property type="match status" value="1"/>
</dbReference>
<dbReference type="Gene3D" id="3.40.50.300">
    <property type="entry name" value="P-loop containing nucleotide triphosphate hydrolases"/>
    <property type="match status" value="1"/>
</dbReference>
<sequence>MCYPADGLSIKPLSAVEAPGQDISCFVLDPYEENASFVGREDTLSDIHKALDPQSSPKKQRTFVLSGLGGMGKTQIAIKYAFRHRETYKIVLWAHADGEAKLAESFNSFVMSLGLGRMSSPIKAKTAVKDFLKNTDQPWLMIFDNADGENVAELLRDFWPAAQQGSVLITSRDHTLVNQFPGLILTELEEKSAVHLLFELTSLNRARMPTDVIEEEHNAAKTIVKRVGFLPLGIFQAATLIVHDSCCMVEFLEAYSLRELIADSDNVQLVNNSTAYRYSLTTVWNINYDRLNDQARQLINLLSFLDPDRIQMQVLREGTMKAAANTATHQLFNSIDTAYKLNKGRSMLLKSGLVSQSEDKHELRMHRLVQASCQLRMTVDERRRNFQAAIVLLVAMWPVPNREAIHDPSLWDVQRSLLPHVQKLCAEYNESQAKGISLLPTDKADWKFASLLFEAGWQVDTRGSGLLSSIDELLQTAKKYGLGHLHEGGGYRIMADVHGGLGAYEAEINQFQSAYDDFHQEWIYVQQAVEHGELQRPSIWWAFALGRMGNGLSGLQRFAEGEKYYRDMFVEWDKLPGDQKMYKSHMATGLWLQGRLDEAEATVRAVIKDFNDTSNLRTAVAMFSLGNIRISQAEAITLQGEKQKAEEIFAEAMKLHLQVKIMWTKVLGARHHRTADAIYKVGWHFHRLRNYPRAITFLEEACSVFEDNPKYFRNEIARTKYKIGCAYQDMGEEEKGGRLIREAEALRQKLLPSEEWEPAKGEGDFDKIVQFWSR</sequence>
<dbReference type="GO" id="GO:0016787">
    <property type="term" value="F:hydrolase activity"/>
    <property type="evidence" value="ECO:0007669"/>
    <property type="project" value="UniProtKB-KW"/>
</dbReference>
<keyword evidence="3" id="KW-1185">Reference proteome</keyword>
<dbReference type="Gene3D" id="1.25.40.10">
    <property type="entry name" value="Tetratricopeptide repeat domain"/>
    <property type="match status" value="1"/>
</dbReference>
<evidence type="ECO:0000259" key="1">
    <source>
        <dbReference type="Pfam" id="PF25000"/>
    </source>
</evidence>
<feature type="domain" description="DUF7779" evidence="1">
    <location>
        <begin position="287"/>
        <end position="381"/>
    </location>
</feature>
<dbReference type="PANTHER" id="PTHR35205">
    <property type="entry name" value="NB-ARC AND TPR DOMAIN PROTEIN"/>
    <property type="match status" value="1"/>
</dbReference>
<dbReference type="Pfam" id="PF25000">
    <property type="entry name" value="DUF7779"/>
    <property type="match status" value="1"/>
</dbReference>
<dbReference type="EMBL" id="JAGPXF010000003">
    <property type="protein sequence ID" value="KAH7251024.1"/>
    <property type="molecule type" value="Genomic_DNA"/>
</dbReference>
<name>A0A8K0WC86_9HYPO</name>
<dbReference type="InterPro" id="IPR027417">
    <property type="entry name" value="P-loop_NTPase"/>
</dbReference>
<dbReference type="GO" id="GO:0043531">
    <property type="term" value="F:ADP binding"/>
    <property type="evidence" value="ECO:0007669"/>
    <property type="project" value="InterPro"/>
</dbReference>
<evidence type="ECO:0000313" key="3">
    <source>
        <dbReference type="Proteomes" id="UP000813427"/>
    </source>
</evidence>
<proteinExistence type="predicted"/>
<keyword evidence="2" id="KW-0378">Hydrolase</keyword>
<comment type="caution">
    <text evidence="2">The sequence shown here is derived from an EMBL/GenBank/DDBJ whole genome shotgun (WGS) entry which is preliminary data.</text>
</comment>
<dbReference type="PANTHER" id="PTHR35205:SF1">
    <property type="entry name" value="ZU5 DOMAIN-CONTAINING PROTEIN"/>
    <property type="match status" value="1"/>
</dbReference>
<organism evidence="2 3">
    <name type="scientific">Fusarium tricinctum</name>
    <dbReference type="NCBI Taxonomy" id="61284"/>
    <lineage>
        <taxon>Eukaryota</taxon>
        <taxon>Fungi</taxon>
        <taxon>Dikarya</taxon>
        <taxon>Ascomycota</taxon>
        <taxon>Pezizomycotina</taxon>
        <taxon>Sordariomycetes</taxon>
        <taxon>Hypocreomycetidae</taxon>
        <taxon>Hypocreales</taxon>
        <taxon>Nectriaceae</taxon>
        <taxon>Fusarium</taxon>
        <taxon>Fusarium tricinctum species complex</taxon>
    </lineage>
</organism>
<gene>
    <name evidence="2" type="ORF">BKA59DRAFT_394613</name>
</gene>
<dbReference type="OrthoDB" id="6161812at2759"/>